<proteinExistence type="predicted"/>
<evidence type="ECO:0000313" key="3">
    <source>
        <dbReference type="Proteomes" id="UP000654075"/>
    </source>
</evidence>
<comment type="caution">
    <text evidence="2">The sequence shown here is derived from an EMBL/GenBank/DDBJ whole genome shotgun (WGS) entry which is preliminary data.</text>
</comment>
<evidence type="ECO:0008006" key="4">
    <source>
        <dbReference type="Google" id="ProtNLM"/>
    </source>
</evidence>
<dbReference type="Proteomes" id="UP000654075">
    <property type="component" value="Unassembled WGS sequence"/>
</dbReference>
<protein>
    <recommendedName>
        <fullName evidence="4">G-patch domain-containing protein</fullName>
    </recommendedName>
</protein>
<evidence type="ECO:0000313" key="2">
    <source>
        <dbReference type="EMBL" id="CAE8635361.1"/>
    </source>
</evidence>
<feature type="compositionally biased region" description="Acidic residues" evidence="1">
    <location>
        <begin position="12"/>
        <end position="21"/>
    </location>
</feature>
<feature type="region of interest" description="Disordered" evidence="1">
    <location>
        <begin position="152"/>
        <end position="172"/>
    </location>
</feature>
<feature type="region of interest" description="Disordered" evidence="1">
    <location>
        <begin position="1"/>
        <end position="29"/>
    </location>
</feature>
<reference evidence="2" key="1">
    <citation type="submission" date="2021-02" db="EMBL/GenBank/DDBJ databases">
        <authorList>
            <person name="Dougan E. K."/>
            <person name="Rhodes N."/>
            <person name="Thang M."/>
            <person name="Chan C."/>
        </authorList>
    </citation>
    <scope>NUCLEOTIDE SEQUENCE</scope>
</reference>
<gene>
    <name evidence="2" type="ORF">PGLA1383_LOCUS50955</name>
</gene>
<organism evidence="2 3">
    <name type="scientific">Polarella glacialis</name>
    <name type="common">Dinoflagellate</name>
    <dbReference type="NCBI Taxonomy" id="89957"/>
    <lineage>
        <taxon>Eukaryota</taxon>
        <taxon>Sar</taxon>
        <taxon>Alveolata</taxon>
        <taxon>Dinophyceae</taxon>
        <taxon>Suessiales</taxon>
        <taxon>Suessiaceae</taxon>
        <taxon>Polarella</taxon>
    </lineage>
</organism>
<feature type="region of interest" description="Disordered" evidence="1">
    <location>
        <begin position="316"/>
        <end position="387"/>
    </location>
</feature>
<sequence>MFAAASAGTEDIGAEEAEDNDAVSRELAPLSTSELSSRYGMGFELLRRMGYSGSAAGGDSGIAGGMRADSLQAPLLALKNPGRRGIVAATEEDAAEEQLRSAAALHEPESLDDLVTRTLAAMREAGDDEEACEIQRMAAFCSMEAGFLSDLPRPRMPKKRRRPEAEQHWQEDLEEEKEALELVLRSLFDEHFPVDLEEQGKRLRWDRKWRPSLGTYDDFAERHEDDLRVVRCPAGFALVLPKRRPSSSNCGSWSCERYLTWCRQQRLGAKGKLKKKWKHLELTVERLCKGFQDSLWHTRDEHKEADEECTPLVAESADEQHRQKGAAASRDRQAAGRPRVFKRAKAAKGAQNQGAEWEEVQEELEKAPEQKEEEEAEEEEAVDLGWAIDIGSCETSALQS</sequence>
<name>A0A813HCU7_POLGL</name>
<feature type="compositionally biased region" description="Acidic residues" evidence="1">
    <location>
        <begin position="371"/>
        <end position="382"/>
    </location>
</feature>
<dbReference type="EMBL" id="CAJNNV010031273">
    <property type="protein sequence ID" value="CAE8635361.1"/>
    <property type="molecule type" value="Genomic_DNA"/>
</dbReference>
<evidence type="ECO:0000256" key="1">
    <source>
        <dbReference type="SAM" id="MobiDB-lite"/>
    </source>
</evidence>
<accession>A0A813HCU7</accession>
<dbReference type="AlphaFoldDB" id="A0A813HCU7"/>
<keyword evidence="3" id="KW-1185">Reference proteome</keyword>